<comment type="caution">
    <text evidence="4">The sequence shown here is derived from an EMBL/GenBank/DDBJ whole genome shotgun (WGS) entry which is preliminary data.</text>
</comment>
<keyword evidence="1" id="KW-0479">Metal-binding</keyword>
<evidence type="ECO:0000313" key="5">
    <source>
        <dbReference type="Proteomes" id="UP000311382"/>
    </source>
</evidence>
<feature type="domain" description="HIT-type" evidence="3">
    <location>
        <begin position="8"/>
        <end position="42"/>
    </location>
</feature>
<evidence type="ECO:0000256" key="1">
    <source>
        <dbReference type="PROSITE-ProRule" id="PRU00453"/>
    </source>
</evidence>
<sequence>MPAKLPACKVCSKADSGKYTCPTDHAPYCSVACFKQHKADGCFSSAAYQPPPRPVVPVSTTEPRKDDDRPRKRLKDLHWPAEPDPTLWDDPLQRDEVKPLRHSELEAVATSPQIRALLAQPSILTPLTRLLSLPHHHRTASLRVLLGLPAEPAPGVYRPEGGKRFATAVQSAEAMREERAAMSGHGGRGAARGGRGRGGARGGRGGAHHGGGGGGGPRVLQSTEEERKEVERFAAQVVDILEDVRNKSS</sequence>
<dbReference type="Proteomes" id="UP000311382">
    <property type="component" value="Unassembled WGS sequence"/>
</dbReference>
<dbReference type="InterPro" id="IPR007529">
    <property type="entry name" value="Znf_HIT"/>
</dbReference>
<dbReference type="Pfam" id="PF04438">
    <property type="entry name" value="zf-HIT"/>
    <property type="match status" value="1"/>
</dbReference>
<organism evidence="4 5">
    <name type="scientific">Rhodotorula diobovata</name>
    <dbReference type="NCBI Taxonomy" id="5288"/>
    <lineage>
        <taxon>Eukaryota</taxon>
        <taxon>Fungi</taxon>
        <taxon>Dikarya</taxon>
        <taxon>Basidiomycota</taxon>
        <taxon>Pucciniomycotina</taxon>
        <taxon>Microbotryomycetes</taxon>
        <taxon>Sporidiobolales</taxon>
        <taxon>Sporidiobolaceae</taxon>
        <taxon>Rhodotorula</taxon>
    </lineage>
</organism>
<feature type="compositionally biased region" description="Basic and acidic residues" evidence="2">
    <location>
        <begin position="62"/>
        <end position="81"/>
    </location>
</feature>
<evidence type="ECO:0000313" key="4">
    <source>
        <dbReference type="EMBL" id="TNY20928.1"/>
    </source>
</evidence>
<dbReference type="OrthoDB" id="18412at2759"/>
<feature type="region of interest" description="Disordered" evidence="2">
    <location>
        <begin position="52"/>
        <end position="92"/>
    </location>
</feature>
<evidence type="ECO:0000259" key="3">
    <source>
        <dbReference type="PROSITE" id="PS51083"/>
    </source>
</evidence>
<dbReference type="EMBL" id="SOZI01000054">
    <property type="protein sequence ID" value="TNY20928.1"/>
    <property type="molecule type" value="Genomic_DNA"/>
</dbReference>
<keyword evidence="1" id="KW-0863">Zinc-finger</keyword>
<proteinExistence type="predicted"/>
<dbReference type="CDD" id="cd23024">
    <property type="entry name" value="zf-HIT_ZNHIT2-3"/>
    <property type="match status" value="1"/>
</dbReference>
<dbReference type="GO" id="GO:0008270">
    <property type="term" value="F:zinc ion binding"/>
    <property type="evidence" value="ECO:0007669"/>
    <property type="project" value="UniProtKB-UniRule"/>
</dbReference>
<dbReference type="AlphaFoldDB" id="A0A5C5FVX6"/>
<gene>
    <name evidence="4" type="ORF">DMC30DRAFT_446605</name>
</gene>
<feature type="compositionally biased region" description="Gly residues" evidence="2">
    <location>
        <begin position="184"/>
        <end position="217"/>
    </location>
</feature>
<evidence type="ECO:0000256" key="2">
    <source>
        <dbReference type="SAM" id="MobiDB-lite"/>
    </source>
</evidence>
<keyword evidence="5" id="KW-1185">Reference proteome</keyword>
<dbReference type="Gene3D" id="3.30.60.190">
    <property type="match status" value="1"/>
</dbReference>
<name>A0A5C5FVX6_9BASI</name>
<accession>A0A5C5FVX6</accession>
<reference evidence="4 5" key="1">
    <citation type="submission" date="2019-03" db="EMBL/GenBank/DDBJ databases">
        <title>Rhodosporidium diobovatum UCD-FST 08-225 genome sequencing, assembly, and annotation.</title>
        <authorList>
            <person name="Fakankun I.U."/>
            <person name="Fristensky B."/>
            <person name="Levin D.B."/>
        </authorList>
    </citation>
    <scope>NUCLEOTIDE SEQUENCE [LARGE SCALE GENOMIC DNA]</scope>
    <source>
        <strain evidence="4 5">UCD-FST 08-225</strain>
    </source>
</reference>
<keyword evidence="1" id="KW-0862">Zinc</keyword>
<dbReference type="PROSITE" id="PS51083">
    <property type="entry name" value="ZF_HIT"/>
    <property type="match status" value="1"/>
</dbReference>
<dbReference type="SUPFAM" id="SSF144232">
    <property type="entry name" value="HIT/MYND zinc finger-like"/>
    <property type="match status" value="1"/>
</dbReference>
<feature type="region of interest" description="Disordered" evidence="2">
    <location>
        <begin position="178"/>
        <end position="230"/>
    </location>
</feature>
<dbReference type="STRING" id="5288.A0A5C5FVX6"/>
<protein>
    <recommendedName>
        <fullName evidence="3">HIT-type domain-containing protein</fullName>
    </recommendedName>
</protein>